<gene>
    <name evidence="2" type="ORF">V5O48_015818</name>
</gene>
<name>A0ABR3ETF1_9AGAR</name>
<evidence type="ECO:0000256" key="1">
    <source>
        <dbReference type="SAM" id="MobiDB-lite"/>
    </source>
</evidence>
<accession>A0ABR3ETF1</accession>
<feature type="compositionally biased region" description="Low complexity" evidence="1">
    <location>
        <begin position="75"/>
        <end position="85"/>
    </location>
</feature>
<organism evidence="2 3">
    <name type="scientific">Marasmius crinis-equi</name>
    <dbReference type="NCBI Taxonomy" id="585013"/>
    <lineage>
        <taxon>Eukaryota</taxon>
        <taxon>Fungi</taxon>
        <taxon>Dikarya</taxon>
        <taxon>Basidiomycota</taxon>
        <taxon>Agaricomycotina</taxon>
        <taxon>Agaricomycetes</taxon>
        <taxon>Agaricomycetidae</taxon>
        <taxon>Agaricales</taxon>
        <taxon>Marasmiineae</taxon>
        <taxon>Marasmiaceae</taxon>
        <taxon>Marasmius</taxon>
    </lineage>
</organism>
<dbReference type="EMBL" id="JBAHYK010001979">
    <property type="protein sequence ID" value="KAL0566197.1"/>
    <property type="molecule type" value="Genomic_DNA"/>
</dbReference>
<comment type="caution">
    <text evidence="2">The sequence shown here is derived from an EMBL/GenBank/DDBJ whole genome shotgun (WGS) entry which is preliminary data.</text>
</comment>
<keyword evidence="3" id="KW-1185">Reference proteome</keyword>
<proteinExistence type="predicted"/>
<feature type="region of interest" description="Disordered" evidence="1">
    <location>
        <begin position="54"/>
        <end position="148"/>
    </location>
</feature>
<evidence type="ECO:0000313" key="2">
    <source>
        <dbReference type="EMBL" id="KAL0566197.1"/>
    </source>
</evidence>
<feature type="compositionally biased region" description="Acidic residues" evidence="1">
    <location>
        <begin position="86"/>
        <end position="125"/>
    </location>
</feature>
<protein>
    <submittedName>
        <fullName evidence="2">Uncharacterized protein</fullName>
    </submittedName>
</protein>
<evidence type="ECO:0000313" key="3">
    <source>
        <dbReference type="Proteomes" id="UP001465976"/>
    </source>
</evidence>
<reference evidence="2 3" key="1">
    <citation type="submission" date="2024-02" db="EMBL/GenBank/DDBJ databases">
        <title>A draft genome for the cacao thread blight pathogen Marasmius crinis-equi.</title>
        <authorList>
            <person name="Cohen S.P."/>
            <person name="Baruah I.K."/>
            <person name="Amoako-Attah I."/>
            <person name="Bukari Y."/>
            <person name="Meinhardt L.W."/>
            <person name="Bailey B.A."/>
        </authorList>
    </citation>
    <scope>NUCLEOTIDE SEQUENCE [LARGE SCALE GENOMIC DNA]</scope>
    <source>
        <strain evidence="2 3">GH-76</strain>
    </source>
</reference>
<sequence>MELPHFAGLRQSATQPIWPIELGFDRVFHHSLSSRGQFYKPLFEFKPKNMMLLDPGNIDDMSESQQSDESETDAHSSTHTSTTIESESDDSMGDGDSSDIEMDTEEEDEDDEMGTDDDEDVETDQEDKSEADQTNNGESSDDNQPEPWGIYLRAVRMSRFREELQMNRRRIGIAPPPSPLEKSFNAFTAALARTLLVAKFTPPSPSVDSMAMEAEFLHYRTLLNFKINTEVPSQVERDGNFLAVKRMLMMSLARWQEVWDPTSLPSDVKKPALYRDIMRSIIGQGKRRLRNDYILTCCRQADKVFAYAKADWQTTLEEDLKSVDWAGFAKM</sequence>
<feature type="compositionally biased region" description="Acidic residues" evidence="1">
    <location>
        <begin position="60"/>
        <end position="71"/>
    </location>
</feature>
<dbReference type="Proteomes" id="UP001465976">
    <property type="component" value="Unassembled WGS sequence"/>
</dbReference>